<evidence type="ECO:0000256" key="11">
    <source>
        <dbReference type="ARBA" id="ARBA00066554"/>
    </source>
</evidence>
<evidence type="ECO:0000256" key="8">
    <source>
        <dbReference type="ARBA" id="ARBA00022833"/>
    </source>
</evidence>
<dbReference type="PANTHER" id="PTHR11705">
    <property type="entry name" value="PROTEASE FAMILY M14 CARBOXYPEPTIDASE A,B"/>
    <property type="match status" value="1"/>
</dbReference>
<dbReference type="Pfam" id="PF00246">
    <property type="entry name" value="Peptidase_M14"/>
    <property type="match status" value="1"/>
</dbReference>
<protein>
    <recommendedName>
        <fullName evidence="11">carboxypeptidase T</fullName>
        <ecNumber evidence="11">3.4.17.18</ecNumber>
    </recommendedName>
</protein>
<dbReference type="EMBL" id="DSVI01000027">
    <property type="protein sequence ID" value="HGT49343.1"/>
    <property type="molecule type" value="Genomic_DNA"/>
</dbReference>
<evidence type="ECO:0000256" key="1">
    <source>
        <dbReference type="ARBA" id="ARBA00001947"/>
    </source>
</evidence>
<dbReference type="InterPro" id="IPR000834">
    <property type="entry name" value="Peptidase_M14"/>
</dbReference>
<evidence type="ECO:0000259" key="13">
    <source>
        <dbReference type="PROSITE" id="PS52035"/>
    </source>
</evidence>
<dbReference type="PANTHER" id="PTHR11705:SF143">
    <property type="entry name" value="SLL0236 PROTEIN"/>
    <property type="match status" value="1"/>
</dbReference>
<evidence type="ECO:0000256" key="2">
    <source>
        <dbReference type="ARBA" id="ARBA00005988"/>
    </source>
</evidence>
<dbReference type="FunFam" id="3.40.630.10:FF:000084">
    <property type="entry name" value="Carboxypeptidase B2"/>
    <property type="match status" value="1"/>
</dbReference>
<feature type="active site" description="Proton donor/acceptor" evidence="12">
    <location>
        <position position="385"/>
    </location>
</feature>
<dbReference type="PROSITE" id="PS00133">
    <property type="entry name" value="CARBOXYPEPT_ZN_2"/>
    <property type="match status" value="1"/>
</dbReference>
<evidence type="ECO:0000256" key="9">
    <source>
        <dbReference type="ARBA" id="ARBA00023049"/>
    </source>
</evidence>
<dbReference type="GO" id="GO:0008270">
    <property type="term" value="F:zinc ion binding"/>
    <property type="evidence" value="ECO:0007669"/>
    <property type="project" value="InterPro"/>
</dbReference>
<keyword evidence="6" id="KW-0732">Signal</keyword>
<dbReference type="Pfam" id="PF20773">
    <property type="entry name" value="InhA-like_MAM"/>
    <property type="match status" value="1"/>
</dbReference>
<dbReference type="InterPro" id="IPR057247">
    <property type="entry name" value="CARBOXYPEPT_ZN_2"/>
</dbReference>
<dbReference type="Gene3D" id="2.60.40.10">
    <property type="entry name" value="Immunoglobulins"/>
    <property type="match status" value="1"/>
</dbReference>
<dbReference type="InterPro" id="IPR033810">
    <property type="entry name" value="Carboxypeptidase_T"/>
</dbReference>
<accession>A0A832G8S2</accession>
<dbReference type="Gene3D" id="2.60.40.4070">
    <property type="match status" value="1"/>
</dbReference>
<evidence type="ECO:0000256" key="3">
    <source>
        <dbReference type="ARBA" id="ARBA00022645"/>
    </source>
</evidence>
<evidence type="ECO:0000256" key="6">
    <source>
        <dbReference type="ARBA" id="ARBA00022729"/>
    </source>
</evidence>
<dbReference type="InterPro" id="IPR026444">
    <property type="entry name" value="Secre_tail"/>
</dbReference>
<dbReference type="GO" id="GO:0005615">
    <property type="term" value="C:extracellular space"/>
    <property type="evidence" value="ECO:0007669"/>
    <property type="project" value="TreeGrafter"/>
</dbReference>
<dbReference type="CDD" id="cd03859">
    <property type="entry name" value="M14_CPT"/>
    <property type="match status" value="1"/>
</dbReference>
<comment type="caution">
    <text evidence="14">The sequence shown here is derived from an EMBL/GenBank/DDBJ whole genome shotgun (WGS) entry which is preliminary data.</text>
</comment>
<dbReference type="Gene3D" id="3.40.630.10">
    <property type="entry name" value="Zn peptidases"/>
    <property type="match status" value="1"/>
</dbReference>
<dbReference type="PRINTS" id="PR00765">
    <property type="entry name" value="CRBOXYPTASEA"/>
</dbReference>
<feature type="domain" description="Peptidase M14" evidence="13">
    <location>
        <begin position="120"/>
        <end position="416"/>
    </location>
</feature>
<dbReference type="EC" id="3.4.17.18" evidence="11"/>
<dbReference type="GO" id="GO:0006508">
    <property type="term" value="P:proteolysis"/>
    <property type="evidence" value="ECO:0007669"/>
    <property type="project" value="UniProtKB-KW"/>
</dbReference>
<comment type="cofactor">
    <cofactor evidence="1">
        <name>Zn(2+)</name>
        <dbReference type="ChEBI" id="CHEBI:29105"/>
    </cofactor>
</comment>
<evidence type="ECO:0000256" key="10">
    <source>
        <dbReference type="ARBA" id="ARBA00050859"/>
    </source>
</evidence>
<evidence type="ECO:0000256" key="12">
    <source>
        <dbReference type="PROSITE-ProRule" id="PRU01379"/>
    </source>
</evidence>
<keyword evidence="5" id="KW-0479">Metal-binding</keyword>
<comment type="similarity">
    <text evidence="2 12">Belongs to the peptidase M14 family.</text>
</comment>
<comment type="catalytic activity">
    <reaction evidence="10">
        <text>Releases a C-terminal residue, which may be hydrophobic or positively charged.</text>
        <dbReference type="EC" id="3.4.17.18"/>
    </reaction>
</comment>
<organism evidence="14">
    <name type="scientific">Ignavibacterium album</name>
    <dbReference type="NCBI Taxonomy" id="591197"/>
    <lineage>
        <taxon>Bacteria</taxon>
        <taxon>Pseudomonadati</taxon>
        <taxon>Ignavibacteriota</taxon>
        <taxon>Ignavibacteria</taxon>
        <taxon>Ignavibacteriales</taxon>
        <taxon>Ignavibacteriaceae</taxon>
        <taxon>Ignavibacterium</taxon>
    </lineage>
</organism>
<dbReference type="NCBIfam" id="TIGR04183">
    <property type="entry name" value="Por_Secre_tail"/>
    <property type="match status" value="1"/>
</dbReference>
<evidence type="ECO:0000256" key="7">
    <source>
        <dbReference type="ARBA" id="ARBA00022801"/>
    </source>
</evidence>
<dbReference type="Pfam" id="PF18962">
    <property type="entry name" value="Por_Secre_tail"/>
    <property type="match status" value="1"/>
</dbReference>
<gene>
    <name evidence="14" type="ORF">ENS56_14990</name>
</gene>
<name>A0A832G8S2_9BACT</name>
<evidence type="ECO:0000256" key="5">
    <source>
        <dbReference type="ARBA" id="ARBA00022723"/>
    </source>
</evidence>
<proteinExistence type="inferred from homology"/>
<keyword evidence="8" id="KW-0862">Zinc</keyword>
<keyword evidence="7" id="KW-0378">Hydrolase</keyword>
<evidence type="ECO:0000313" key="14">
    <source>
        <dbReference type="EMBL" id="HGT49343.1"/>
    </source>
</evidence>
<keyword evidence="3" id="KW-0121">Carboxypeptidase</keyword>
<dbReference type="AlphaFoldDB" id="A0A832G8S2"/>
<evidence type="ECO:0000256" key="4">
    <source>
        <dbReference type="ARBA" id="ARBA00022670"/>
    </source>
</evidence>
<keyword evidence="4" id="KW-0645">Protease</keyword>
<reference evidence="14" key="1">
    <citation type="journal article" date="2020" name="mSystems">
        <title>Genome- and Community-Level Interaction Insights into Carbon Utilization and Element Cycling Functions of Hydrothermarchaeota in Hydrothermal Sediment.</title>
        <authorList>
            <person name="Zhou Z."/>
            <person name="Liu Y."/>
            <person name="Xu W."/>
            <person name="Pan J."/>
            <person name="Luo Z.H."/>
            <person name="Li M."/>
        </authorList>
    </citation>
    <scope>NUCLEOTIDE SEQUENCE [LARGE SCALE GENOMIC DNA]</scope>
    <source>
        <strain evidence="14">SpSt-500</strain>
    </source>
</reference>
<keyword evidence="9" id="KW-0482">Metalloprotease</keyword>
<dbReference type="SUPFAM" id="SSF53187">
    <property type="entry name" value="Zn-dependent exopeptidases"/>
    <property type="match status" value="1"/>
</dbReference>
<dbReference type="PROSITE" id="PS52035">
    <property type="entry name" value="PEPTIDASE_M14"/>
    <property type="match status" value="1"/>
</dbReference>
<dbReference type="SMART" id="SM00631">
    <property type="entry name" value="Zn_pept"/>
    <property type="match status" value="1"/>
</dbReference>
<dbReference type="Gene3D" id="2.60.120.260">
    <property type="entry name" value="Galactose-binding domain-like"/>
    <property type="match status" value="1"/>
</dbReference>
<sequence>MYRLFTIALILFAVITTSAQNYKEVKIYLDSKEQLSNLYSLGLEFDHFNWGKDNSISTFISDREYEILQNSGFRYEVLIDDWYSHYANLPKLSDSEKQIFLQLSKEKYNVEGFGYGSMGGFFTLNEINLRLDSMYQLYPNIITQKFQIGTTIEGRPIYAVKISDNPNVNENEPQVQFNALIHAREPQAMMTIMYYMYYLLENYGTNPEVTYLVNNREIYFIPCINPDGYEYNRITNPNGGGMWRKNRRLNSGGSYGVDLNRNFAYMWGINNTGSSGDPTSETYRGTAPFSEPETQAIRNFTNSKNFKTALNYHTYSNLLLYPWGYVNQPTPDNNIFVEYSTDMVAFNGYENGQPPVILYDVNGSADDWMYGEQSSKPKIFAMTPEVGSSGFWPSQAEIFPLAIENLRPNLYITWVAGGFVDLINPTFSQQYFNPGDNVQLIIPSVKNKGLSDAENVTLTLSSDNPEINITSGTINVGNVAARTSVNLNQSFAFTIGNIPADVTVKMLVTTLTDGTPMKVDTMRFVVGTPVLLLADTTNNINTMWTITATPSTPAWGVTTSSFHSAPNSYTDSPVGQYVNNATVSMTLTNPINLSSYSNPKLSFWTKWDIENNWDYGQVKVSTNNGVSWTPLQGNYTNLGTGSFQPNGQPLYDGTQTNWVQEEINLTGLTSTQSKLRFELKTDGSVTRDGWYVDDISIYIYAVVPVELASFTVTALENSVELNWITSSELNNSGFEIQRKTLGDNSQWTKIGFVDGNGTTTEPIAYSFIDKNPARGINLYRLKQIDFDGSYKIFNSVAVNFNPPIDFVLEQNYPNPFNPTTVISWQSPVSGHQTLKVYDVLGNEVATLVDEYREAGSYKIEFNVAQVSRPELSSGIYLYKLTVGNFSASRKMMLIK</sequence>
<dbReference type="GO" id="GO:0004181">
    <property type="term" value="F:metallocarboxypeptidase activity"/>
    <property type="evidence" value="ECO:0007669"/>
    <property type="project" value="InterPro"/>
</dbReference>
<dbReference type="InterPro" id="IPR013783">
    <property type="entry name" value="Ig-like_fold"/>
</dbReference>